<feature type="compositionally biased region" description="Low complexity" evidence="6">
    <location>
        <begin position="8"/>
        <end position="25"/>
    </location>
</feature>
<dbReference type="InterPro" id="IPR016166">
    <property type="entry name" value="FAD-bd_PCMH"/>
</dbReference>
<evidence type="ECO:0000256" key="6">
    <source>
        <dbReference type="SAM" id="MobiDB-lite"/>
    </source>
</evidence>
<keyword evidence="5" id="KW-0560">Oxidoreductase</keyword>
<keyword evidence="9" id="KW-1185">Reference proteome</keyword>
<dbReference type="PANTHER" id="PTHR42973:SF39">
    <property type="entry name" value="FAD-BINDING PCMH-TYPE DOMAIN-CONTAINING PROTEIN"/>
    <property type="match status" value="1"/>
</dbReference>
<sequence>MNTPVSGAARSAAEPETTPTAEPALAPVADLATARARHGQDRAAADREAAFADLADRLDGRLSLPGGPTWDVDRLAWNLAVDQLPAAVVIAGSAEDAGRAVRTAASLGLAIAAQATGHNAGPLAAQAGFDEVVLLKLSELRGVEIDASARVARIEPGAQWGDVVAAASPHGLAALAGSSHDVGVMGYTLGGGISWLARSHGLAANQVLAAEIVTADGRMRRIDAEHDADLFWAIRGGGGDFGVVTALEFRLFPIAEVIAGMLLWPLDDATEVLPAWAAWTAELPDSVTSTARVMRLPALPDLPPFLSGRELLLIEAVCQEGPERTAELLAPLRAFAPEIDTVHPQPVAELLQLHMDPPEPTPGFGDGMMLTELTPEGVRAFLSAVGPGADTALLVAELRHLGGVLDPDAALAAADDHGVPAPGVVAGFDAGYLVFAGGIPMPGMQEALVASLGRLFSRIEPWRAPVEYLNFSESRRPAERLFGERVHRLRAVKQAVDPSGTIRSNHPVLG</sequence>
<comment type="cofactor">
    <cofactor evidence="1">
        <name>FAD</name>
        <dbReference type="ChEBI" id="CHEBI:57692"/>
    </cofactor>
</comment>
<dbReference type="InterPro" id="IPR016169">
    <property type="entry name" value="FAD-bd_PCMH_sub2"/>
</dbReference>
<comment type="similarity">
    <text evidence="2">Belongs to the oxygen-dependent FAD-linked oxidoreductase family.</text>
</comment>
<dbReference type="Pfam" id="PF01565">
    <property type="entry name" value="FAD_binding_4"/>
    <property type="match status" value="1"/>
</dbReference>
<evidence type="ECO:0000313" key="9">
    <source>
        <dbReference type="Proteomes" id="UP001501746"/>
    </source>
</evidence>
<evidence type="ECO:0000256" key="5">
    <source>
        <dbReference type="ARBA" id="ARBA00023002"/>
    </source>
</evidence>
<organism evidence="8 9">
    <name type="scientific">Agromyces salentinus</name>
    <dbReference type="NCBI Taxonomy" id="269421"/>
    <lineage>
        <taxon>Bacteria</taxon>
        <taxon>Bacillati</taxon>
        <taxon>Actinomycetota</taxon>
        <taxon>Actinomycetes</taxon>
        <taxon>Micrococcales</taxon>
        <taxon>Microbacteriaceae</taxon>
        <taxon>Agromyces</taxon>
    </lineage>
</organism>
<dbReference type="Gene3D" id="3.30.43.10">
    <property type="entry name" value="Uridine Diphospho-n-acetylenolpyruvylglucosamine Reductase, domain 2"/>
    <property type="match status" value="1"/>
</dbReference>
<evidence type="ECO:0000259" key="7">
    <source>
        <dbReference type="PROSITE" id="PS51387"/>
    </source>
</evidence>
<evidence type="ECO:0000256" key="2">
    <source>
        <dbReference type="ARBA" id="ARBA00005466"/>
    </source>
</evidence>
<feature type="region of interest" description="Disordered" evidence="6">
    <location>
        <begin position="1"/>
        <end position="25"/>
    </location>
</feature>
<dbReference type="Gene3D" id="3.30.465.10">
    <property type="match status" value="1"/>
</dbReference>
<evidence type="ECO:0000313" key="8">
    <source>
        <dbReference type="EMBL" id="GAA1829804.1"/>
    </source>
</evidence>
<accession>A0ABP4YW44</accession>
<dbReference type="PROSITE" id="PS51387">
    <property type="entry name" value="FAD_PCMH"/>
    <property type="match status" value="1"/>
</dbReference>
<protein>
    <submittedName>
        <fullName evidence="8">FAD-binding oxidoreductase</fullName>
    </submittedName>
</protein>
<proteinExistence type="inferred from homology"/>
<dbReference type="EMBL" id="BAAANK010000003">
    <property type="protein sequence ID" value="GAA1829804.1"/>
    <property type="molecule type" value="Genomic_DNA"/>
</dbReference>
<dbReference type="SUPFAM" id="SSF56176">
    <property type="entry name" value="FAD-binding/transporter-associated domain-like"/>
    <property type="match status" value="1"/>
</dbReference>
<evidence type="ECO:0000256" key="1">
    <source>
        <dbReference type="ARBA" id="ARBA00001974"/>
    </source>
</evidence>
<dbReference type="Proteomes" id="UP001501746">
    <property type="component" value="Unassembled WGS sequence"/>
</dbReference>
<dbReference type="InterPro" id="IPR050416">
    <property type="entry name" value="FAD-linked_Oxidoreductase"/>
</dbReference>
<name>A0ABP4YW44_9MICO</name>
<dbReference type="InterPro" id="IPR006094">
    <property type="entry name" value="Oxid_FAD_bind_N"/>
</dbReference>
<dbReference type="Gene3D" id="3.40.462.20">
    <property type="match status" value="1"/>
</dbReference>
<dbReference type="InterPro" id="IPR016167">
    <property type="entry name" value="FAD-bd_PCMH_sub1"/>
</dbReference>
<comment type="caution">
    <text evidence="8">The sequence shown here is derived from an EMBL/GenBank/DDBJ whole genome shotgun (WGS) entry which is preliminary data.</text>
</comment>
<evidence type="ECO:0000256" key="3">
    <source>
        <dbReference type="ARBA" id="ARBA00022630"/>
    </source>
</evidence>
<dbReference type="RefSeq" id="WP_157428341.1">
    <property type="nucleotide sequence ID" value="NZ_BAAANK010000003.1"/>
</dbReference>
<keyword evidence="3" id="KW-0285">Flavoprotein</keyword>
<dbReference type="InterPro" id="IPR036318">
    <property type="entry name" value="FAD-bd_PCMH-like_sf"/>
</dbReference>
<reference evidence="9" key="1">
    <citation type="journal article" date="2019" name="Int. J. Syst. Evol. Microbiol.">
        <title>The Global Catalogue of Microorganisms (GCM) 10K type strain sequencing project: providing services to taxonomists for standard genome sequencing and annotation.</title>
        <authorList>
            <consortium name="The Broad Institute Genomics Platform"/>
            <consortium name="The Broad Institute Genome Sequencing Center for Infectious Disease"/>
            <person name="Wu L."/>
            <person name="Ma J."/>
        </authorList>
    </citation>
    <scope>NUCLEOTIDE SEQUENCE [LARGE SCALE GENOMIC DNA]</scope>
    <source>
        <strain evidence="9">JCM 14323</strain>
    </source>
</reference>
<keyword evidence="4" id="KW-0274">FAD</keyword>
<feature type="domain" description="FAD-binding PCMH-type" evidence="7">
    <location>
        <begin position="81"/>
        <end position="254"/>
    </location>
</feature>
<dbReference type="PANTHER" id="PTHR42973">
    <property type="entry name" value="BINDING OXIDOREDUCTASE, PUTATIVE (AFU_ORTHOLOGUE AFUA_1G17690)-RELATED"/>
    <property type="match status" value="1"/>
</dbReference>
<gene>
    <name evidence="8" type="ORF">GCM10009750_11840</name>
</gene>
<evidence type="ECO:0000256" key="4">
    <source>
        <dbReference type="ARBA" id="ARBA00022827"/>
    </source>
</evidence>